<name>A0ABQ6BNB7_9NEIS</name>
<proteinExistence type="predicted"/>
<protein>
    <submittedName>
        <fullName evidence="2">3-hydroxyalkanoate synthetase</fullName>
    </submittedName>
</protein>
<gene>
    <name evidence="2" type="ORF">GCM10007860_00870</name>
</gene>
<accession>A0ABQ6BNB7</accession>
<dbReference type="PANTHER" id="PTHR36837">
    <property type="entry name" value="POLY(3-HYDROXYALKANOATE) POLYMERASE SUBUNIT PHAC"/>
    <property type="match status" value="1"/>
</dbReference>
<evidence type="ECO:0000313" key="3">
    <source>
        <dbReference type="Proteomes" id="UP001156836"/>
    </source>
</evidence>
<organism evidence="2 3">
    <name type="scientific">Chitiniphilus shinanonensis</name>
    <dbReference type="NCBI Taxonomy" id="553088"/>
    <lineage>
        <taxon>Bacteria</taxon>
        <taxon>Pseudomonadati</taxon>
        <taxon>Pseudomonadota</taxon>
        <taxon>Betaproteobacteria</taxon>
        <taxon>Neisseriales</taxon>
        <taxon>Chitinibacteraceae</taxon>
        <taxon>Chitiniphilus</taxon>
    </lineage>
</organism>
<keyword evidence="3" id="KW-1185">Reference proteome</keyword>
<evidence type="ECO:0000313" key="2">
    <source>
        <dbReference type="EMBL" id="GLS02944.1"/>
    </source>
</evidence>
<evidence type="ECO:0000256" key="1">
    <source>
        <dbReference type="SAM" id="MobiDB-lite"/>
    </source>
</evidence>
<dbReference type="Gene3D" id="3.40.50.1820">
    <property type="entry name" value="alpha/beta hydrolase"/>
    <property type="match status" value="1"/>
</dbReference>
<feature type="compositionally biased region" description="Low complexity" evidence="1">
    <location>
        <begin position="815"/>
        <end position="831"/>
    </location>
</feature>
<dbReference type="Pfam" id="PF11339">
    <property type="entry name" value="DUF3141"/>
    <property type="match status" value="1"/>
</dbReference>
<dbReference type="PANTHER" id="PTHR36837:SF2">
    <property type="entry name" value="POLY(3-HYDROXYALKANOATE) POLYMERASE SUBUNIT PHAC"/>
    <property type="match status" value="1"/>
</dbReference>
<dbReference type="InterPro" id="IPR024501">
    <property type="entry name" value="DUF3141"/>
</dbReference>
<dbReference type="Proteomes" id="UP001156836">
    <property type="component" value="Unassembled WGS sequence"/>
</dbReference>
<dbReference type="InterPro" id="IPR029058">
    <property type="entry name" value="AB_hydrolase_fold"/>
</dbReference>
<feature type="region of interest" description="Disordered" evidence="1">
    <location>
        <begin position="761"/>
        <end position="853"/>
    </location>
</feature>
<reference evidence="3" key="1">
    <citation type="journal article" date="2019" name="Int. J. Syst. Evol. Microbiol.">
        <title>The Global Catalogue of Microorganisms (GCM) 10K type strain sequencing project: providing services to taxonomists for standard genome sequencing and annotation.</title>
        <authorList>
            <consortium name="The Broad Institute Genomics Platform"/>
            <consortium name="The Broad Institute Genome Sequencing Center for Infectious Disease"/>
            <person name="Wu L."/>
            <person name="Ma J."/>
        </authorList>
    </citation>
    <scope>NUCLEOTIDE SEQUENCE [LARGE SCALE GENOMIC DNA]</scope>
    <source>
        <strain evidence="3">NBRC 104970</strain>
    </source>
</reference>
<dbReference type="EMBL" id="BSOZ01000001">
    <property type="protein sequence ID" value="GLS02944.1"/>
    <property type="molecule type" value="Genomic_DNA"/>
</dbReference>
<dbReference type="RefSeq" id="WP_018746323.1">
    <property type="nucleotide sequence ID" value="NZ_BSOZ01000001.1"/>
</dbReference>
<feature type="compositionally biased region" description="Low complexity" evidence="1">
    <location>
        <begin position="761"/>
        <end position="801"/>
    </location>
</feature>
<comment type="caution">
    <text evidence="2">The sequence shown here is derived from an EMBL/GenBank/DDBJ whole genome shotgun (WGS) entry which is preliminary data.</text>
</comment>
<feature type="compositionally biased region" description="Polar residues" evidence="1">
    <location>
        <begin position="834"/>
        <end position="853"/>
    </location>
</feature>
<dbReference type="SUPFAM" id="SSF53474">
    <property type="entry name" value="alpha/beta-Hydrolases"/>
    <property type="match status" value="1"/>
</dbReference>
<dbReference type="InterPro" id="IPR051321">
    <property type="entry name" value="PHA/PHB_synthase"/>
</dbReference>
<sequence>MPTQSERLAVATTLPLKLALQWQRRVAETLHKWWEVQAPPPHALASNPIAAAWDYWTDSVERQVLFWDTLRQRGDNFLEHEKAGKPPLLHFDYELVLDARTFARPVNYALARIVPPAGVAVDERKRPYVIIDPRAGHGPGIGGFKDDSEVGMALREGHPVYFCVFFPQPMPGQRLEDVTLAEADFLREVIRRHPESPKPALVGNCQGGWAAMLVAAHAPELVGAMVMAGAPVSYWAGSDGKNPMRYAGGMLGGAWSALLAADLGGGLFDGAYLVDNFENLDPANTLVKKNHHLYDQIDTEPPRYLDFERWWGGYFLMNEEEIRWIVENLFVGNNLTEGQAIGRNEIYDLRKIRAPMVVFASLGDNITPPQQAINWVLDLYPDTDSLKASGQVIVGLAHKTTGHLGIFVSAKIARREHAQIVELLQVIETLSPGLYQLDIHDETAPDGTVRHVAELTERSVEELRGLQREQRRDELPFAAVEALSKLGVSVYTTLVRPWIAPFVTEDMAKLGRAFHPLRVQHWGWSSLNPLAKLNQHAADYVRQLRTPRDPEWRQWERYLVGQNAAALDVYRDVRDANTELAFFNLYGPAAVSGIGNDLIPDYLERQRQTTSPWNDAELLASLPHGDLLDGVLRIAVLVQRGLPSINVERRQAAYEWIAQHPALQRVSMDEVNARFQRQSLLAWRFPAEARKTLPGLFPDEAALKQAFATITEMVRSLPAAKEALANLALLQTEVLGTFEPITAAAIAEEAEVEAAFKPATAAAQPAAPAKASTSAATKPRAARTPAAKATTATAKPAAGKRAPAKEPVTKTRAGQAKQQADVAPKAKPAAARSGNGSKPATSRARTSNPNAKE</sequence>